<protein>
    <submittedName>
        <fullName evidence="10">MotA/TolQ/ExbB proton channel family protein</fullName>
    </submittedName>
</protein>
<dbReference type="RefSeq" id="WP_303549887.1">
    <property type="nucleotide sequence ID" value="NZ_JAUOPG010000004.1"/>
</dbReference>
<evidence type="ECO:0000256" key="8">
    <source>
        <dbReference type="SAM" id="Phobius"/>
    </source>
</evidence>
<feature type="region of interest" description="Disordered" evidence="7">
    <location>
        <begin position="50"/>
        <end position="78"/>
    </location>
</feature>
<feature type="domain" description="MotA/TolQ/ExbB proton channel" evidence="9">
    <location>
        <begin position="176"/>
        <end position="289"/>
    </location>
</feature>
<keyword evidence="6" id="KW-0813">Transport</keyword>
<feature type="transmembrane region" description="Helical" evidence="8">
    <location>
        <begin position="212"/>
        <end position="234"/>
    </location>
</feature>
<comment type="subcellular location">
    <subcellularLocation>
        <location evidence="1">Cell membrane</location>
        <topology evidence="1">Multi-pass membrane protein</topology>
    </subcellularLocation>
    <subcellularLocation>
        <location evidence="6">Membrane</location>
        <topology evidence="6">Multi-pass membrane protein</topology>
    </subcellularLocation>
</comment>
<dbReference type="InterPro" id="IPR002898">
    <property type="entry name" value="MotA_ExbB_proton_chnl"/>
</dbReference>
<dbReference type="Proteomes" id="UP001169862">
    <property type="component" value="Unassembled WGS sequence"/>
</dbReference>
<feature type="transmembrane region" description="Helical" evidence="8">
    <location>
        <begin position="111"/>
        <end position="131"/>
    </location>
</feature>
<evidence type="ECO:0000256" key="2">
    <source>
        <dbReference type="ARBA" id="ARBA00022475"/>
    </source>
</evidence>
<evidence type="ECO:0000259" key="9">
    <source>
        <dbReference type="Pfam" id="PF01618"/>
    </source>
</evidence>
<dbReference type="InterPro" id="IPR050790">
    <property type="entry name" value="ExbB/TolQ_transport"/>
</dbReference>
<feature type="compositionally biased region" description="Polar residues" evidence="7">
    <location>
        <begin position="50"/>
        <end position="75"/>
    </location>
</feature>
<proteinExistence type="inferred from homology"/>
<reference evidence="10" key="1">
    <citation type="submission" date="2023-07" db="EMBL/GenBank/DDBJ databases">
        <title>Genome content predicts the carbon catabolic preferences of heterotrophic bacteria.</title>
        <authorList>
            <person name="Gralka M."/>
        </authorList>
    </citation>
    <scope>NUCLEOTIDE SEQUENCE</scope>
    <source>
        <strain evidence="10">I2M16</strain>
    </source>
</reference>
<dbReference type="GO" id="GO:0017038">
    <property type="term" value="P:protein import"/>
    <property type="evidence" value="ECO:0007669"/>
    <property type="project" value="TreeGrafter"/>
</dbReference>
<keyword evidence="4 8" id="KW-1133">Transmembrane helix</keyword>
<dbReference type="GO" id="GO:0005886">
    <property type="term" value="C:plasma membrane"/>
    <property type="evidence" value="ECO:0007669"/>
    <property type="project" value="UniProtKB-SubCell"/>
</dbReference>
<dbReference type="Pfam" id="PF01618">
    <property type="entry name" value="MotA_ExbB"/>
    <property type="match status" value="1"/>
</dbReference>
<evidence type="ECO:0000256" key="6">
    <source>
        <dbReference type="RuleBase" id="RU004057"/>
    </source>
</evidence>
<feature type="transmembrane region" description="Helical" evidence="8">
    <location>
        <begin position="254"/>
        <end position="278"/>
    </location>
</feature>
<evidence type="ECO:0000256" key="4">
    <source>
        <dbReference type="ARBA" id="ARBA00022989"/>
    </source>
</evidence>
<dbReference type="PANTHER" id="PTHR30625">
    <property type="entry name" value="PROTEIN TOLQ"/>
    <property type="match status" value="1"/>
</dbReference>
<feature type="compositionally biased region" description="Polar residues" evidence="7">
    <location>
        <begin position="1"/>
        <end position="19"/>
    </location>
</feature>
<evidence type="ECO:0000313" key="11">
    <source>
        <dbReference type="Proteomes" id="UP001169862"/>
    </source>
</evidence>
<dbReference type="EMBL" id="JAUOPG010000004">
    <property type="protein sequence ID" value="MDO6453595.1"/>
    <property type="molecule type" value="Genomic_DNA"/>
</dbReference>
<gene>
    <name evidence="10" type="ORF">Q4490_08460</name>
</gene>
<keyword evidence="2" id="KW-1003">Cell membrane</keyword>
<evidence type="ECO:0000256" key="7">
    <source>
        <dbReference type="SAM" id="MobiDB-lite"/>
    </source>
</evidence>
<dbReference type="AlphaFoldDB" id="A0AAW7XHH7"/>
<sequence length="317" mass="33514">MSTDNTVDATAMANETTANGPAPTGTVAPAETDSSVVNTALDSTNNAAVNTVSSDNADSVPQTTPAADTTASENGLPNDVNVEGTIADVAANTPVDFMTQLQDFLTVGGPVVWILMGFSVIALCIVLVKIWQFALLRPESTGDVKKALLAWRKGENQEAIAALKTRRPVSEVTSMAMHGLSRTSADHSLLKEELERVATNRMNQLRAFLRPLEVIATLSPLLGLLGTVLGMIVAFQQMEAAGSQVDPSVLSGGIWQALLTTAVGLVVAIPVVAIHTWLERKVERVSALMNDSVTQVFTSHQSVSLSRAKAEEIKRAA</sequence>
<evidence type="ECO:0000313" key="10">
    <source>
        <dbReference type="EMBL" id="MDO6453595.1"/>
    </source>
</evidence>
<dbReference type="PANTHER" id="PTHR30625:SF11">
    <property type="entry name" value="MOTA_TOLQ_EXBB PROTON CHANNEL DOMAIN-CONTAINING PROTEIN"/>
    <property type="match status" value="1"/>
</dbReference>
<evidence type="ECO:0000256" key="3">
    <source>
        <dbReference type="ARBA" id="ARBA00022692"/>
    </source>
</evidence>
<keyword evidence="6" id="KW-0653">Protein transport</keyword>
<evidence type="ECO:0000256" key="5">
    <source>
        <dbReference type="ARBA" id="ARBA00023136"/>
    </source>
</evidence>
<keyword evidence="3 8" id="KW-0812">Transmembrane</keyword>
<accession>A0AAW7XHH7</accession>
<feature type="region of interest" description="Disordered" evidence="7">
    <location>
        <begin position="1"/>
        <end position="30"/>
    </location>
</feature>
<keyword evidence="5 8" id="KW-0472">Membrane</keyword>
<comment type="similarity">
    <text evidence="6">Belongs to the exbB/tolQ family.</text>
</comment>
<evidence type="ECO:0000256" key="1">
    <source>
        <dbReference type="ARBA" id="ARBA00004651"/>
    </source>
</evidence>
<comment type="caution">
    <text evidence="10">The sequence shown here is derived from an EMBL/GenBank/DDBJ whole genome shotgun (WGS) entry which is preliminary data.</text>
</comment>
<organism evidence="10 11">
    <name type="scientific">Neptunomonas phycophila</name>
    <dbReference type="NCBI Taxonomy" id="1572645"/>
    <lineage>
        <taxon>Bacteria</taxon>
        <taxon>Pseudomonadati</taxon>
        <taxon>Pseudomonadota</taxon>
        <taxon>Gammaproteobacteria</taxon>
        <taxon>Oceanospirillales</taxon>
        <taxon>Oceanospirillaceae</taxon>
        <taxon>Neptunomonas</taxon>
    </lineage>
</organism>
<name>A0AAW7XHH7_9GAMM</name>